<proteinExistence type="predicted"/>
<evidence type="ECO:0000313" key="2">
    <source>
        <dbReference type="EMBL" id="ABQ51945.1"/>
    </source>
</evidence>
<dbReference type="KEGG" id="vg:5184180"/>
<gene>
    <name evidence="2" type="primary">orf2</name>
    <name evidence="2" type="ORF">SlGVgp002</name>
</gene>
<keyword evidence="3" id="KW-1185">Reference proteome</keyword>
<evidence type="ECO:0000256" key="1">
    <source>
        <dbReference type="SAM" id="MobiDB-lite"/>
    </source>
</evidence>
<protein>
    <recommendedName>
        <fullName evidence="4">P78/83</fullName>
    </recommendedName>
</protein>
<sequence>MELLEFIRKQEFRSNAGDVIKRMRHNYSLKQKLDNIGYGTSVSLTIAECDELLYTILQMFNVKLKTTTTPAIIKPIPVKIISPAPSPTIISTSPPPPPPLPPPPPPEPMDFEKTDIEQTLTQAINPNVKFLEEIQSGVKLKPITIVDKPPPPPSSANIIAEALYNKLNLRREAVAESDDQDNNEEWSTA</sequence>
<dbReference type="Proteomes" id="UP000202782">
    <property type="component" value="Segment"/>
</dbReference>
<dbReference type="RefSeq" id="YP_001256953.1">
    <property type="nucleotide sequence ID" value="NC_009503.1"/>
</dbReference>
<organism evidence="2 3">
    <name type="scientific">Spodoptera litura granulovirus</name>
    <dbReference type="NCBI Taxonomy" id="359919"/>
    <lineage>
        <taxon>Viruses</taxon>
        <taxon>Viruses incertae sedis</taxon>
        <taxon>Naldaviricetes</taxon>
        <taxon>Lefavirales</taxon>
        <taxon>Baculoviridae</taxon>
        <taxon>Betabaculovirus</taxon>
        <taxon>Betabaculovirus spliturae</taxon>
    </lineage>
</organism>
<name>A5IZK4_9BBAC</name>
<dbReference type="EMBL" id="DQ288858">
    <property type="protein sequence ID" value="ABQ51945.1"/>
    <property type="molecule type" value="Genomic_DNA"/>
</dbReference>
<accession>A5IZK4</accession>
<evidence type="ECO:0008006" key="4">
    <source>
        <dbReference type="Google" id="ProtNLM"/>
    </source>
</evidence>
<feature type="region of interest" description="Disordered" evidence="1">
    <location>
        <begin position="87"/>
        <end position="108"/>
    </location>
</feature>
<evidence type="ECO:0000313" key="3">
    <source>
        <dbReference type="Proteomes" id="UP000202782"/>
    </source>
</evidence>
<feature type="compositionally biased region" description="Pro residues" evidence="1">
    <location>
        <begin position="93"/>
        <end position="108"/>
    </location>
</feature>
<dbReference type="GeneID" id="5184180"/>
<reference evidence="2 3" key="1">
    <citation type="journal article" date="2008" name="J. Microbiol.">
        <title>Molecular and phylogenetic characterization of Spodoptera litura granulovirus.</title>
        <authorList>
            <person name="Wang Y."/>
            <person name="Choi J.Y."/>
            <person name="Roh J.Y."/>
            <person name="Woo S.D."/>
            <person name="Jin B.R."/>
            <person name="Je Y.H."/>
        </authorList>
    </citation>
    <scope>NUCLEOTIDE SEQUENCE [LARGE SCALE GENOMIC DNA]</scope>
    <source>
        <strain evidence="2">SlGV-K1</strain>
    </source>
</reference>